<dbReference type="InterPro" id="IPR056681">
    <property type="entry name" value="DUF7779"/>
</dbReference>
<dbReference type="Proteomes" id="UP001501414">
    <property type="component" value="Unassembled WGS sequence"/>
</dbReference>
<organism evidence="2 3">
    <name type="scientific">Pseudonocardia kongjuensis</name>
    <dbReference type="NCBI Taxonomy" id="102227"/>
    <lineage>
        <taxon>Bacteria</taxon>
        <taxon>Bacillati</taxon>
        <taxon>Actinomycetota</taxon>
        <taxon>Actinomycetes</taxon>
        <taxon>Pseudonocardiales</taxon>
        <taxon>Pseudonocardiaceae</taxon>
        <taxon>Pseudonocardia</taxon>
    </lineage>
</organism>
<dbReference type="EMBL" id="BAAAJK010000008">
    <property type="protein sequence ID" value="GAA1388235.1"/>
    <property type="molecule type" value="Genomic_DNA"/>
</dbReference>
<proteinExistence type="predicted"/>
<dbReference type="SUPFAM" id="SSF48452">
    <property type="entry name" value="TPR-like"/>
    <property type="match status" value="3"/>
</dbReference>
<dbReference type="RefSeq" id="WP_344021793.1">
    <property type="nucleotide sequence ID" value="NZ_BAAAJK010000008.1"/>
</dbReference>
<evidence type="ECO:0000259" key="1">
    <source>
        <dbReference type="Pfam" id="PF25000"/>
    </source>
</evidence>
<comment type="caution">
    <text evidence="2">The sequence shown here is derived from an EMBL/GenBank/DDBJ whole genome shotgun (WGS) entry which is preliminary data.</text>
</comment>
<dbReference type="InterPro" id="IPR027417">
    <property type="entry name" value="P-loop_NTPase"/>
</dbReference>
<keyword evidence="3" id="KW-1185">Reference proteome</keyword>
<dbReference type="Pfam" id="PF13374">
    <property type="entry name" value="TPR_10"/>
    <property type="match status" value="8"/>
</dbReference>
<reference evidence="3" key="1">
    <citation type="journal article" date="2019" name="Int. J. Syst. Evol. Microbiol.">
        <title>The Global Catalogue of Microorganisms (GCM) 10K type strain sequencing project: providing services to taxonomists for standard genome sequencing and annotation.</title>
        <authorList>
            <consortium name="The Broad Institute Genomics Platform"/>
            <consortium name="The Broad Institute Genome Sequencing Center for Infectious Disease"/>
            <person name="Wu L."/>
            <person name="Ma J."/>
        </authorList>
    </citation>
    <scope>NUCLEOTIDE SEQUENCE [LARGE SCALE GENOMIC DNA]</scope>
    <source>
        <strain evidence="3">JCM 11896</strain>
    </source>
</reference>
<dbReference type="InterPro" id="IPR011990">
    <property type="entry name" value="TPR-like_helical_dom_sf"/>
</dbReference>
<evidence type="ECO:0000313" key="2">
    <source>
        <dbReference type="EMBL" id="GAA1388235.1"/>
    </source>
</evidence>
<sequence length="901" mass="96533">MTHAPEHEPDHDPVDPSWREVDARGAQAVLIGDRGTQHITFVTPRPEVSWPVQVGVVPPEAGAFQPRPEITAALDTAIGEDGAAVLTQLIGLGGVGKSQIAAAHVRARRRELDLLVWVSATTQTAIIEAYARAAHELGHPPSSDPTDDARWFQAWLQQPGDPEQPRCWLVVLDDLTDPAHLRSWWPTGPHGGCVITTRRTDIHAPGRARVVPVGVFTPELAHDYLVAKIAGPAGSARLVEVDQLAADLGYLPVALSQAAAYIATRATSRAGTCAGYRTLLNDRRRQLAEVFLDSGLVDDYQHTVAATWSLSIEAADAEHPAGAARPLLELLAYLDPSGIPDDILDTPALTTQPSQQPAGAAGELPIAEASREAFDNLARYSLTEHSPDDGLIRVHALVQRATVDALTSDRANTTAHAAGDALHQLWPEMERDTDRAQILRANATTLFHRAGQALCRDGVHSVLMRAGRSWGETGLVTLAHEFWSELHHISHTLNGPDHPDTLTTRHNLAYWRGQAGDPTGAAAATAELLDDQLRVLGPDHPDTLTTRHNLAYWRGQAGDPTGAAAATAELLDDQLRVQGPDHPDTLITRHNLASWRGRAGDPAGAAAAFAELLDDRLRVLGPDHPDTLITRHNLAGWRGHAGDTGGAAAALAELLDDRLRVLGPDHPDTLTTRHNLASWRGRAGDPAGAAAAFAELLDDRLRVQGPDHPDTLTTRHNLAYWRGEAGDPAGAAAAFAELLDDRLRVQGPDHPRTLTTRHNLADWRGQAGDPAGAAAATAELLDDQLRVLGPDHPDTLTTRHNLAYRRGQAGDPTGAAAATAELLDDQLRVLGPDHPRTLTTRHNLATWRGQAGDPAGAAAATAELLDDRLRVLGPDHPDTLTTRHNLAYWQGKAGGQDGSAR</sequence>
<accession>A0ABP4IDQ1</accession>
<dbReference type="Gene3D" id="3.40.50.300">
    <property type="entry name" value="P-loop containing nucleotide triphosphate hydrolases"/>
    <property type="match status" value="1"/>
</dbReference>
<evidence type="ECO:0000313" key="3">
    <source>
        <dbReference type="Proteomes" id="UP001501414"/>
    </source>
</evidence>
<dbReference type="SUPFAM" id="SSF52540">
    <property type="entry name" value="P-loop containing nucleoside triphosphate hydrolases"/>
    <property type="match status" value="1"/>
</dbReference>
<dbReference type="PANTHER" id="PTHR46082">
    <property type="entry name" value="ATP/GTP-BINDING PROTEIN-RELATED"/>
    <property type="match status" value="1"/>
</dbReference>
<dbReference type="InterPro" id="IPR053137">
    <property type="entry name" value="NLR-like"/>
</dbReference>
<dbReference type="Gene3D" id="1.25.40.10">
    <property type="entry name" value="Tetratricopeptide repeat domain"/>
    <property type="match status" value="2"/>
</dbReference>
<protein>
    <submittedName>
        <fullName evidence="2">FxSxx-COOH system tetratricopeptide repeat protein</fullName>
    </submittedName>
</protein>
<dbReference type="Pfam" id="PF25000">
    <property type="entry name" value="DUF7779"/>
    <property type="match status" value="1"/>
</dbReference>
<name>A0ABP4IDQ1_9PSEU</name>
<dbReference type="PANTHER" id="PTHR46082:SF6">
    <property type="entry name" value="AAA+ ATPASE DOMAIN-CONTAINING PROTEIN-RELATED"/>
    <property type="match status" value="1"/>
</dbReference>
<feature type="domain" description="DUF7779" evidence="1">
    <location>
        <begin position="322"/>
        <end position="410"/>
    </location>
</feature>
<gene>
    <name evidence="2" type="primary">fxsT</name>
    <name evidence="2" type="ORF">GCM10009613_25230</name>
</gene>